<dbReference type="AlphaFoldDB" id="M2R7I0"/>
<proteinExistence type="predicted"/>
<gene>
    <name evidence="1" type="ORF">CERSUDRAFT_86485</name>
</gene>
<dbReference type="EMBL" id="KB445803">
    <property type="protein sequence ID" value="EMD34362.1"/>
    <property type="molecule type" value="Genomic_DNA"/>
</dbReference>
<evidence type="ECO:0000313" key="2">
    <source>
        <dbReference type="Proteomes" id="UP000016930"/>
    </source>
</evidence>
<dbReference type="Proteomes" id="UP000016930">
    <property type="component" value="Unassembled WGS sequence"/>
</dbReference>
<reference evidence="1 2" key="1">
    <citation type="journal article" date="2012" name="Proc. Natl. Acad. Sci. U.S.A.">
        <title>Comparative genomics of Ceriporiopsis subvermispora and Phanerochaete chrysosporium provide insight into selective ligninolysis.</title>
        <authorList>
            <person name="Fernandez-Fueyo E."/>
            <person name="Ruiz-Duenas F.J."/>
            <person name="Ferreira P."/>
            <person name="Floudas D."/>
            <person name="Hibbett D.S."/>
            <person name="Canessa P."/>
            <person name="Larrondo L.F."/>
            <person name="James T.Y."/>
            <person name="Seelenfreund D."/>
            <person name="Lobos S."/>
            <person name="Polanco R."/>
            <person name="Tello M."/>
            <person name="Honda Y."/>
            <person name="Watanabe T."/>
            <person name="Watanabe T."/>
            <person name="Ryu J.S."/>
            <person name="Kubicek C.P."/>
            <person name="Schmoll M."/>
            <person name="Gaskell J."/>
            <person name="Hammel K.E."/>
            <person name="St John F.J."/>
            <person name="Vanden Wymelenberg A."/>
            <person name="Sabat G."/>
            <person name="Splinter BonDurant S."/>
            <person name="Syed K."/>
            <person name="Yadav J.S."/>
            <person name="Doddapaneni H."/>
            <person name="Subramanian V."/>
            <person name="Lavin J.L."/>
            <person name="Oguiza J.A."/>
            <person name="Perez G."/>
            <person name="Pisabarro A.G."/>
            <person name="Ramirez L."/>
            <person name="Santoyo F."/>
            <person name="Master E."/>
            <person name="Coutinho P.M."/>
            <person name="Henrissat B."/>
            <person name="Lombard V."/>
            <person name="Magnuson J.K."/>
            <person name="Kuees U."/>
            <person name="Hori C."/>
            <person name="Igarashi K."/>
            <person name="Samejima M."/>
            <person name="Held B.W."/>
            <person name="Barry K.W."/>
            <person name="LaButti K.M."/>
            <person name="Lapidus A."/>
            <person name="Lindquist E.A."/>
            <person name="Lucas S.M."/>
            <person name="Riley R."/>
            <person name="Salamov A.A."/>
            <person name="Hoffmeister D."/>
            <person name="Schwenk D."/>
            <person name="Hadar Y."/>
            <person name="Yarden O."/>
            <person name="de Vries R.P."/>
            <person name="Wiebenga A."/>
            <person name="Stenlid J."/>
            <person name="Eastwood D."/>
            <person name="Grigoriev I.V."/>
            <person name="Berka R.M."/>
            <person name="Blanchette R.A."/>
            <person name="Kersten P."/>
            <person name="Martinez A.T."/>
            <person name="Vicuna R."/>
            <person name="Cullen D."/>
        </authorList>
    </citation>
    <scope>NUCLEOTIDE SEQUENCE [LARGE SCALE GENOMIC DNA]</scope>
    <source>
        <strain evidence="1 2">B</strain>
    </source>
</reference>
<keyword evidence="2" id="KW-1185">Reference proteome</keyword>
<name>M2R7I0_CERS8</name>
<dbReference type="HOGENOM" id="CLU_2670845_0_0_1"/>
<organism evidence="1 2">
    <name type="scientific">Ceriporiopsis subvermispora (strain B)</name>
    <name type="common">White-rot fungus</name>
    <name type="synonym">Gelatoporia subvermispora</name>
    <dbReference type="NCBI Taxonomy" id="914234"/>
    <lineage>
        <taxon>Eukaryota</taxon>
        <taxon>Fungi</taxon>
        <taxon>Dikarya</taxon>
        <taxon>Basidiomycota</taxon>
        <taxon>Agaricomycotina</taxon>
        <taxon>Agaricomycetes</taxon>
        <taxon>Polyporales</taxon>
        <taxon>Gelatoporiaceae</taxon>
        <taxon>Gelatoporia</taxon>
    </lineage>
</organism>
<evidence type="ECO:0000313" key="1">
    <source>
        <dbReference type="EMBL" id="EMD34362.1"/>
    </source>
</evidence>
<sequence length="75" mass="8516">MTLLPSCPWTPVSRLERCRKLPDSYKQLRIAHMGSKALSLSRQIYHSSLCVGHDLDFILWNTDVRVVAGCKLDST</sequence>
<protein>
    <submittedName>
        <fullName evidence="1">Uncharacterized protein</fullName>
    </submittedName>
</protein>
<accession>M2R7I0</accession>